<organism evidence="2 3">
    <name type="scientific">Flavobacterium succinicans</name>
    <dbReference type="NCBI Taxonomy" id="29536"/>
    <lineage>
        <taxon>Bacteria</taxon>
        <taxon>Pseudomonadati</taxon>
        <taxon>Bacteroidota</taxon>
        <taxon>Flavobacteriia</taxon>
        <taxon>Flavobacteriales</taxon>
        <taxon>Flavobacteriaceae</taxon>
        <taxon>Flavobacterium</taxon>
    </lineage>
</organism>
<sequence length="282" mass="32979">MERELPTVNIEGTDFFVDVIKNELKEKGNPQNRMSIKNMLYVGDGYRFQYDTTIKNFLPFGASMALGNNNHSKEIKIPNLVELDPMGMAKKYNRTIEEITGKTDFELTIKPGSPLDFRWNKKILPTLDIAGHTFYVDLVMDKLRPKDDFKSKGIGLSEIREYYDRYYQAYIIPYNPKTREFQEVGIRTITELPKEIIVIKFPHLSELDNVGWNIKYGFGPGHLIKEDTLQLHFKARTLPWKETNIPENIKLNLEEQKQEQKEKIEAKKLSDIFPEQKKGRKM</sequence>
<dbReference type="AlphaFoldDB" id="A0A1I4Y471"/>
<dbReference type="EMBL" id="FOUT01000010">
    <property type="protein sequence ID" value="SFN32882.1"/>
    <property type="molecule type" value="Genomic_DNA"/>
</dbReference>
<evidence type="ECO:0000256" key="1">
    <source>
        <dbReference type="SAM" id="MobiDB-lite"/>
    </source>
</evidence>
<feature type="region of interest" description="Disordered" evidence="1">
    <location>
        <begin position="261"/>
        <end position="282"/>
    </location>
</feature>
<keyword evidence="3" id="KW-1185">Reference proteome</keyword>
<evidence type="ECO:0000313" key="3">
    <source>
        <dbReference type="Proteomes" id="UP000182961"/>
    </source>
</evidence>
<dbReference type="RefSeq" id="WP_024981709.1">
    <property type="nucleotide sequence ID" value="NZ_CBCRUM010000018.1"/>
</dbReference>
<protein>
    <submittedName>
        <fullName evidence="2">Uncharacterized protein</fullName>
    </submittedName>
</protein>
<gene>
    <name evidence="2" type="ORF">SAMN05444143_110108</name>
</gene>
<evidence type="ECO:0000313" key="2">
    <source>
        <dbReference type="EMBL" id="SFN32882.1"/>
    </source>
</evidence>
<proteinExistence type="predicted"/>
<name>A0A1I4Y471_9FLAO</name>
<reference evidence="3" key="1">
    <citation type="submission" date="2016-10" db="EMBL/GenBank/DDBJ databases">
        <authorList>
            <person name="Varghese N."/>
            <person name="Submissions S."/>
        </authorList>
    </citation>
    <scope>NUCLEOTIDE SEQUENCE [LARGE SCALE GENOMIC DNA]</scope>
    <source>
        <strain evidence="3">DSM 4002</strain>
    </source>
</reference>
<accession>A0A1I4Y471</accession>
<dbReference type="eggNOG" id="ENOG502Z8ID">
    <property type="taxonomic scope" value="Bacteria"/>
</dbReference>
<dbReference type="Proteomes" id="UP000182961">
    <property type="component" value="Unassembled WGS sequence"/>
</dbReference>